<comment type="caution">
    <text evidence="1">The sequence shown here is derived from an EMBL/GenBank/DDBJ whole genome shotgun (WGS) entry which is preliminary data.</text>
</comment>
<gene>
    <name evidence="1" type="ORF">jaqu_26630</name>
</gene>
<evidence type="ECO:0000313" key="2">
    <source>
        <dbReference type="Proteomes" id="UP000032232"/>
    </source>
</evidence>
<dbReference type="Proteomes" id="UP000032232">
    <property type="component" value="Unassembled WGS sequence"/>
</dbReference>
<dbReference type="EMBL" id="JYFE01000048">
    <property type="protein sequence ID" value="KIT15566.1"/>
    <property type="molecule type" value="Genomic_DNA"/>
</dbReference>
<dbReference type="AlphaFoldDB" id="A0A0D1EFA1"/>
<accession>A0A0D1EFA1</accession>
<dbReference type="PATRIC" id="fig|935700.4.peg.2752"/>
<reference evidence="1 2" key="1">
    <citation type="submission" date="2015-02" db="EMBL/GenBank/DDBJ databases">
        <title>Genome Sequence of Jannaschia aquimarina DSM28248, a member of the Roseobacter clade.</title>
        <authorList>
            <person name="Voget S."/>
            <person name="Daniel R."/>
        </authorList>
    </citation>
    <scope>NUCLEOTIDE SEQUENCE [LARGE SCALE GENOMIC DNA]</scope>
    <source>
        <strain evidence="1 2">GSW-M26</strain>
    </source>
</reference>
<evidence type="ECO:0000313" key="1">
    <source>
        <dbReference type="EMBL" id="KIT15566.1"/>
    </source>
</evidence>
<keyword evidence="2" id="KW-1185">Reference proteome</keyword>
<protein>
    <submittedName>
        <fullName evidence="1">Uncharacterized protein</fullName>
    </submittedName>
</protein>
<name>A0A0D1EFA1_9RHOB</name>
<proteinExistence type="predicted"/>
<organism evidence="1 2">
    <name type="scientific">Jannaschia aquimarina</name>
    <dbReference type="NCBI Taxonomy" id="935700"/>
    <lineage>
        <taxon>Bacteria</taxon>
        <taxon>Pseudomonadati</taxon>
        <taxon>Pseudomonadota</taxon>
        <taxon>Alphaproteobacteria</taxon>
        <taxon>Rhodobacterales</taxon>
        <taxon>Roseobacteraceae</taxon>
        <taxon>Jannaschia</taxon>
    </lineage>
</organism>
<sequence>MLWSSVEAELGEAIAALGDPLSTNKPHGIGRSLARWKDLHVHSAQNRADHLRVVNALHDQLAEALRIRNSIAHGLKGYGVAASDGSSEAHFECRLNNGPEIITLRHLRVCLGRLARAGSHISRLTYAVSRPDEPGLQSLYDDVLDLMHKR</sequence>